<organism evidence="2 3">
    <name type="scientific">Hyperthermus butylicus (strain DSM 5456 / JCM 9403 / PLM1-5)</name>
    <dbReference type="NCBI Taxonomy" id="415426"/>
    <lineage>
        <taxon>Archaea</taxon>
        <taxon>Thermoproteota</taxon>
        <taxon>Thermoprotei</taxon>
        <taxon>Desulfurococcales</taxon>
        <taxon>Pyrodictiaceae</taxon>
        <taxon>Hyperthermus</taxon>
    </lineage>
</organism>
<dbReference type="Gene3D" id="3.20.20.210">
    <property type="match status" value="1"/>
</dbReference>
<dbReference type="Pfam" id="PF08267">
    <property type="entry name" value="Meth_synt_1"/>
    <property type="match status" value="1"/>
</dbReference>
<dbReference type="KEGG" id="hbu:Hbut_0723"/>
<sequence>MAVDVFVLGGYSRGIGARKVLREFERGGVGWGEAEAVIGLEEAMLVGVQAGAGLTYVSDPALAWHDLLRPFVEAWRGVAVGGLARFFDNNFFYRVPVFTGKPDPKYYVLAKRAVFLSKIAPRGAGVKVFMPGPVTFAALSDTSVFGGMEEAAREIARILGEEARRALEAGASVVEVAEPLLGDIDARPEHAGLLVDLLSKYFPDPSKLIVSIYYHPPSKEVAKELAVLKAQYLALDYADRPETFREAVKIACPEGLAVGAVDARSIYLEPVERVEKALQTAKELCSPDRLALTTTAPLDLIPQQHAIAKTRHLGHLARRLEEGA</sequence>
<dbReference type="InterPro" id="IPR038071">
    <property type="entry name" value="UROD/MetE-like_sf"/>
</dbReference>
<dbReference type="AlphaFoldDB" id="A2BKR6"/>
<evidence type="ECO:0000313" key="2">
    <source>
        <dbReference type="EMBL" id="ABM80577.1"/>
    </source>
</evidence>
<name>A2BKR6_HYPBU</name>
<dbReference type="Proteomes" id="UP000002593">
    <property type="component" value="Chromosome"/>
</dbReference>
<dbReference type="EnsemblBacteria" id="ABM80577">
    <property type="protein sequence ID" value="ABM80577"/>
    <property type="gene ID" value="Hbut_0723"/>
</dbReference>
<dbReference type="GO" id="GO:0008652">
    <property type="term" value="P:amino acid biosynthetic process"/>
    <property type="evidence" value="ECO:0007669"/>
    <property type="project" value="InterPro"/>
</dbReference>
<accession>A2BKR6</accession>
<gene>
    <name evidence="2" type="ordered locus">Hbut_0723</name>
</gene>
<reference evidence="2 3" key="1">
    <citation type="journal article" date="2007" name="Archaea">
        <title>The genome of Hyperthermus butylicus: a sulfur-reducing, peptide fermenting, neutrophilic Crenarchaeote growing up to 108 degrees C.</title>
        <authorList>
            <person name="Brugger K."/>
            <person name="Chen L."/>
            <person name="Stark M."/>
            <person name="Zibat A."/>
            <person name="Redder P."/>
            <person name="Ruepp A."/>
            <person name="Awayez M."/>
            <person name="She Q."/>
            <person name="Garrett R.A."/>
            <person name="Klenk H.P."/>
        </authorList>
    </citation>
    <scope>NUCLEOTIDE SEQUENCE [LARGE SCALE GENOMIC DNA]</scope>
    <source>
        <strain evidence="3">DSM 5456 / JCM 9403 / PLM1-5</strain>
    </source>
</reference>
<dbReference type="STRING" id="415426.Hbut_0723"/>
<evidence type="ECO:0000259" key="1">
    <source>
        <dbReference type="Pfam" id="PF08267"/>
    </source>
</evidence>
<dbReference type="HOGENOM" id="CLU_893965_0_0_2"/>
<dbReference type="eggNOG" id="arCOG01877">
    <property type="taxonomic scope" value="Archaea"/>
</dbReference>
<dbReference type="GO" id="GO:0008270">
    <property type="term" value="F:zinc ion binding"/>
    <property type="evidence" value="ECO:0007669"/>
    <property type="project" value="InterPro"/>
</dbReference>
<protein>
    <submittedName>
        <fullName evidence="2">Methionine synthase II (Cobalamin-independent)</fullName>
    </submittedName>
</protein>
<dbReference type="SUPFAM" id="SSF51726">
    <property type="entry name" value="UROD/MetE-like"/>
    <property type="match status" value="1"/>
</dbReference>
<dbReference type="EMBL" id="CP000493">
    <property type="protein sequence ID" value="ABM80577.1"/>
    <property type="molecule type" value="Genomic_DNA"/>
</dbReference>
<dbReference type="GO" id="GO:0003871">
    <property type="term" value="F:5-methyltetrahydropteroyltriglutamate-homocysteine S-methyltransferase activity"/>
    <property type="evidence" value="ECO:0007669"/>
    <property type="project" value="InterPro"/>
</dbReference>
<feature type="domain" description="Cobalamin-independent methionine synthase MetE N-terminal" evidence="1">
    <location>
        <begin position="83"/>
        <end position="283"/>
    </location>
</feature>
<proteinExistence type="predicted"/>
<evidence type="ECO:0000313" key="3">
    <source>
        <dbReference type="Proteomes" id="UP000002593"/>
    </source>
</evidence>
<keyword evidence="3" id="KW-1185">Reference proteome</keyword>
<dbReference type="InterPro" id="IPR013215">
    <property type="entry name" value="Cbl-indep_Met_Synth_N"/>
</dbReference>